<dbReference type="InterPro" id="IPR003018">
    <property type="entry name" value="GAF"/>
</dbReference>
<dbReference type="InterPro" id="IPR029016">
    <property type="entry name" value="GAF-like_dom_sf"/>
</dbReference>
<proteinExistence type="predicted"/>
<reference evidence="2 3" key="1">
    <citation type="submission" date="2018-04" db="EMBL/GenBank/DDBJ databases">
        <title>Genomic Encyclopedia of Type Strains, Phase III (KMG-III): the genomes of soil and plant-associated and newly described type strains.</title>
        <authorList>
            <person name="Whitman W."/>
        </authorList>
    </citation>
    <scope>NUCLEOTIDE SEQUENCE [LARGE SCALE GENOMIC DNA]</scope>
    <source>
        <strain evidence="2 3">MA101b</strain>
    </source>
</reference>
<dbReference type="AlphaFoldDB" id="A0A2T5GGG1"/>
<feature type="domain" description="GAF" evidence="1">
    <location>
        <begin position="13"/>
        <end position="157"/>
    </location>
</feature>
<dbReference type="EMBL" id="QAOG01000008">
    <property type="protein sequence ID" value="PTQ58415.1"/>
    <property type="molecule type" value="Genomic_DNA"/>
</dbReference>
<dbReference type="PANTHER" id="PTHR43102:SF2">
    <property type="entry name" value="GAF DOMAIN-CONTAINING PROTEIN"/>
    <property type="match status" value="1"/>
</dbReference>
<gene>
    <name evidence="2" type="ORF">C8J26_3716</name>
</gene>
<evidence type="ECO:0000313" key="2">
    <source>
        <dbReference type="EMBL" id="PTQ58415.1"/>
    </source>
</evidence>
<dbReference type="PANTHER" id="PTHR43102">
    <property type="entry name" value="SLR1143 PROTEIN"/>
    <property type="match status" value="1"/>
</dbReference>
<keyword evidence="3" id="KW-1185">Reference proteome</keyword>
<dbReference type="Pfam" id="PF01590">
    <property type="entry name" value="GAF"/>
    <property type="match status" value="1"/>
</dbReference>
<dbReference type="SUPFAM" id="SSF55781">
    <property type="entry name" value="GAF domain-like"/>
    <property type="match status" value="1"/>
</dbReference>
<evidence type="ECO:0000313" key="3">
    <source>
        <dbReference type="Proteomes" id="UP000244189"/>
    </source>
</evidence>
<evidence type="ECO:0000259" key="1">
    <source>
        <dbReference type="SMART" id="SM00065"/>
    </source>
</evidence>
<accession>A0A2T5GGG1</accession>
<name>A0A2T5GGG1_9SPHN</name>
<dbReference type="Proteomes" id="UP000244189">
    <property type="component" value="Unassembled WGS sequence"/>
</dbReference>
<organism evidence="2 3">
    <name type="scientific">Sphingomonas aurantiaca</name>
    <dbReference type="NCBI Taxonomy" id="185949"/>
    <lineage>
        <taxon>Bacteria</taxon>
        <taxon>Pseudomonadati</taxon>
        <taxon>Pseudomonadota</taxon>
        <taxon>Alphaproteobacteria</taxon>
        <taxon>Sphingomonadales</taxon>
        <taxon>Sphingomonadaceae</taxon>
        <taxon>Sphingomonas</taxon>
    </lineage>
</organism>
<protein>
    <submittedName>
        <fullName evidence="2">GAF domain-containing protein</fullName>
    </submittedName>
</protein>
<comment type="caution">
    <text evidence="2">The sequence shown here is derived from an EMBL/GenBank/DDBJ whole genome shotgun (WGS) entry which is preliminary data.</text>
</comment>
<dbReference type="Gene3D" id="3.30.450.40">
    <property type="match status" value="1"/>
</dbReference>
<sequence length="158" mass="17093">MLDEIAATTALHSENVGIRDILEEVAAVTGMGFVAVARVTDTRWIACQVIDQIEFGMSPGDELRVSTTICNDIRESGNAVVIDNVSSDPKWHSHPAPALYGFKSYISLPIILDDGSFYGTLCAIDPEPRKLVGPDTVPTLMRYAERVAAILSRETVSG</sequence>
<dbReference type="RefSeq" id="WP_107959619.1">
    <property type="nucleotide sequence ID" value="NZ_JASPFP010000001.1"/>
</dbReference>
<dbReference type="SMART" id="SM00065">
    <property type="entry name" value="GAF"/>
    <property type="match status" value="1"/>
</dbReference>